<accession>A0A3R5Z975</accession>
<organism evidence="1 2">
    <name type="scientific">Roseburia inulinivorans</name>
    <dbReference type="NCBI Taxonomy" id="360807"/>
    <lineage>
        <taxon>Bacteria</taxon>
        <taxon>Bacillati</taxon>
        <taxon>Bacillota</taxon>
        <taxon>Clostridia</taxon>
        <taxon>Lachnospirales</taxon>
        <taxon>Lachnospiraceae</taxon>
        <taxon>Roseburia</taxon>
    </lineage>
</organism>
<evidence type="ECO:0000313" key="2">
    <source>
        <dbReference type="Proteomes" id="UP000283738"/>
    </source>
</evidence>
<dbReference type="EMBL" id="QRTF01000017">
    <property type="protein sequence ID" value="RGQ48994.1"/>
    <property type="molecule type" value="Genomic_DNA"/>
</dbReference>
<name>A0A3R5Z975_9FIRM</name>
<proteinExistence type="predicted"/>
<dbReference type="Proteomes" id="UP000283738">
    <property type="component" value="Unassembled WGS sequence"/>
</dbReference>
<sequence length="335" mass="38727">MTQEREDLKTTTYNNLKPDTILKNFWKNNEHFADLFNAALFNGSQVIKPEDLSEADTDVSSLLKFNNHAETIQRIWDVVKKTAYGVDFVIWGLENQCKIHYAMPLRTMLGDAFSYLKEYNEITARNKHEKDFSSSDEFLSGLKKTDRLHPVISLCVYYGEDEWDGPLSLTDMLCIPAHLTPLVSDYKMNLIQIRNSDSLIFHNNEVHTVFDLSRLIYNKEFDKIQSTYMNQKFDTELSLVIGTITNTKSFINHALQSDSEGGSINMCRAFEEWQEECIQKGVQQGIQTGITQGEIIGTLKTYKKCSFSKEDTLKNIITDFSLSEEDARNYMEKYW</sequence>
<protein>
    <submittedName>
        <fullName evidence="1">Uncharacterized protein</fullName>
    </submittedName>
</protein>
<reference evidence="1 2" key="1">
    <citation type="submission" date="2018-08" db="EMBL/GenBank/DDBJ databases">
        <title>A genome reference for cultivated species of the human gut microbiota.</title>
        <authorList>
            <person name="Zou Y."/>
            <person name="Xue W."/>
            <person name="Luo G."/>
        </authorList>
    </citation>
    <scope>NUCLEOTIDE SEQUENCE [LARGE SCALE GENOMIC DNA]</scope>
    <source>
        <strain evidence="1 2">AF28-15</strain>
    </source>
</reference>
<dbReference type="AlphaFoldDB" id="A0A3R5Z975"/>
<comment type="caution">
    <text evidence="1">The sequence shown here is derived from an EMBL/GenBank/DDBJ whole genome shotgun (WGS) entry which is preliminary data.</text>
</comment>
<gene>
    <name evidence="1" type="ORF">DWY96_08940</name>
</gene>
<evidence type="ECO:0000313" key="1">
    <source>
        <dbReference type="EMBL" id="RGQ48994.1"/>
    </source>
</evidence>